<evidence type="ECO:0000313" key="2">
    <source>
        <dbReference type="EMBL" id="CAL6092356.1"/>
    </source>
</evidence>
<organism evidence="1">
    <name type="scientific">Hexamita inflata</name>
    <dbReference type="NCBI Taxonomy" id="28002"/>
    <lineage>
        <taxon>Eukaryota</taxon>
        <taxon>Metamonada</taxon>
        <taxon>Diplomonadida</taxon>
        <taxon>Hexamitidae</taxon>
        <taxon>Hexamitinae</taxon>
        <taxon>Hexamita</taxon>
    </lineage>
</organism>
<evidence type="ECO:0000313" key="1">
    <source>
        <dbReference type="EMBL" id="CAI9949210.1"/>
    </source>
</evidence>
<reference evidence="1" key="1">
    <citation type="submission" date="2023-06" db="EMBL/GenBank/DDBJ databases">
        <authorList>
            <person name="Kurt Z."/>
        </authorList>
    </citation>
    <scope>NUCLEOTIDE SEQUENCE</scope>
</reference>
<proteinExistence type="predicted"/>
<gene>
    <name evidence="1" type="ORF">HINF_LOCUS36855</name>
    <name evidence="2" type="ORF">HINF_LOCUS66225</name>
</gene>
<dbReference type="AlphaFoldDB" id="A0AA86U9U8"/>
<accession>A0AA86U9U8</accession>
<dbReference type="Proteomes" id="UP001642409">
    <property type="component" value="Unassembled WGS sequence"/>
</dbReference>
<protein>
    <submittedName>
        <fullName evidence="2">Hypothetical_protein</fullName>
    </submittedName>
</protein>
<name>A0AA86U9U8_9EUKA</name>
<dbReference type="EMBL" id="CATOUU010000794">
    <property type="protein sequence ID" value="CAI9949210.1"/>
    <property type="molecule type" value="Genomic_DNA"/>
</dbReference>
<dbReference type="EMBL" id="CAXDID020000444">
    <property type="protein sequence ID" value="CAL6092356.1"/>
    <property type="molecule type" value="Genomic_DNA"/>
</dbReference>
<evidence type="ECO:0000313" key="3">
    <source>
        <dbReference type="Proteomes" id="UP001642409"/>
    </source>
</evidence>
<comment type="caution">
    <text evidence="1">The sequence shown here is derived from an EMBL/GenBank/DDBJ whole genome shotgun (WGS) entry which is preliminary data.</text>
</comment>
<keyword evidence="3" id="KW-1185">Reference proteome</keyword>
<sequence>MDETECTEFHFQYLFSRRAAFFEPLSIRPPIFIIWRQFAISNIPLKISRSILQKLLAASNVQLICGDDATTDFSELQLPQFQLWFAEQIEREFWWTSGNIAVPYIIEFRRTIKVSWRCYNCSCCCTFADYIVDVIDRMAFNFKGRPGSFELFFRHLMSWFNVHITKYSDQPTYLISDPLLLLQK</sequence>
<reference evidence="2 3" key="2">
    <citation type="submission" date="2024-07" db="EMBL/GenBank/DDBJ databases">
        <authorList>
            <person name="Akdeniz Z."/>
        </authorList>
    </citation>
    <scope>NUCLEOTIDE SEQUENCE [LARGE SCALE GENOMIC DNA]</scope>
</reference>